<protein>
    <submittedName>
        <fullName evidence="1">Uncharacterized protein</fullName>
    </submittedName>
</protein>
<dbReference type="EMBL" id="MU004185">
    <property type="protein sequence ID" value="KAF2498443.1"/>
    <property type="molecule type" value="Genomic_DNA"/>
</dbReference>
<proteinExistence type="predicted"/>
<dbReference type="Proteomes" id="UP000799750">
    <property type="component" value="Unassembled WGS sequence"/>
</dbReference>
<name>A0A6A6R3T7_9PEZI</name>
<organism evidence="1 2">
    <name type="scientific">Lophium mytilinum</name>
    <dbReference type="NCBI Taxonomy" id="390894"/>
    <lineage>
        <taxon>Eukaryota</taxon>
        <taxon>Fungi</taxon>
        <taxon>Dikarya</taxon>
        <taxon>Ascomycota</taxon>
        <taxon>Pezizomycotina</taxon>
        <taxon>Dothideomycetes</taxon>
        <taxon>Pleosporomycetidae</taxon>
        <taxon>Mytilinidiales</taxon>
        <taxon>Mytilinidiaceae</taxon>
        <taxon>Lophium</taxon>
    </lineage>
</organism>
<gene>
    <name evidence="1" type="ORF">BU16DRAFT_294565</name>
</gene>
<evidence type="ECO:0000313" key="1">
    <source>
        <dbReference type="EMBL" id="KAF2498443.1"/>
    </source>
</evidence>
<keyword evidence="2" id="KW-1185">Reference proteome</keyword>
<sequence length="279" mass="32273">MALAIIRYSINPVAPALPQRLLHLRLVPVPSNIKPRHRRFFVRENHPFNMKNFNILTFITLTWPLALAKAPDEWTYCYHSGEYAYALELVKASLPSVCDHLLTQLGSATFNATRPMRGACRTYPTIRVKGDKDHKPDKDRPWLPVYYQNKGLQWWFQISLVDRTSDVLKKEECVKELKTLLTNCEAHGHGGRRGVKSWSYRADPQTTPCETEWSDPISGHVLKEEEGDEVESEEYERFLNATTKIIQNKEVADEDEEERALEALRTFKPFDVDDDESLK</sequence>
<accession>A0A6A6R3T7</accession>
<evidence type="ECO:0000313" key="2">
    <source>
        <dbReference type="Proteomes" id="UP000799750"/>
    </source>
</evidence>
<dbReference type="AlphaFoldDB" id="A0A6A6R3T7"/>
<reference evidence="1" key="1">
    <citation type="journal article" date="2020" name="Stud. Mycol.">
        <title>101 Dothideomycetes genomes: a test case for predicting lifestyles and emergence of pathogens.</title>
        <authorList>
            <person name="Haridas S."/>
            <person name="Albert R."/>
            <person name="Binder M."/>
            <person name="Bloem J."/>
            <person name="Labutti K."/>
            <person name="Salamov A."/>
            <person name="Andreopoulos B."/>
            <person name="Baker S."/>
            <person name="Barry K."/>
            <person name="Bills G."/>
            <person name="Bluhm B."/>
            <person name="Cannon C."/>
            <person name="Castanera R."/>
            <person name="Culley D."/>
            <person name="Daum C."/>
            <person name="Ezra D."/>
            <person name="Gonzalez J."/>
            <person name="Henrissat B."/>
            <person name="Kuo A."/>
            <person name="Liang C."/>
            <person name="Lipzen A."/>
            <person name="Lutzoni F."/>
            <person name="Magnuson J."/>
            <person name="Mondo S."/>
            <person name="Nolan M."/>
            <person name="Ohm R."/>
            <person name="Pangilinan J."/>
            <person name="Park H.-J."/>
            <person name="Ramirez L."/>
            <person name="Alfaro M."/>
            <person name="Sun H."/>
            <person name="Tritt A."/>
            <person name="Yoshinaga Y."/>
            <person name="Zwiers L.-H."/>
            <person name="Turgeon B."/>
            <person name="Goodwin S."/>
            <person name="Spatafora J."/>
            <person name="Crous P."/>
            <person name="Grigoriev I."/>
        </authorList>
    </citation>
    <scope>NUCLEOTIDE SEQUENCE</scope>
    <source>
        <strain evidence="1">CBS 269.34</strain>
    </source>
</reference>